<dbReference type="PANTHER" id="PTHR21087:SF16">
    <property type="entry name" value="SHIKIMATE KINASE 1, CHLOROPLASTIC"/>
    <property type="match status" value="1"/>
</dbReference>
<dbReference type="EMBL" id="PXNP01000096">
    <property type="protein sequence ID" value="PSF05831.1"/>
    <property type="molecule type" value="Genomic_DNA"/>
</dbReference>
<keyword evidence="11" id="KW-0479">Metal-binding</keyword>
<comment type="subcellular location">
    <subcellularLocation>
        <location evidence="11">Cytoplasm</location>
    </subcellularLocation>
</comment>
<dbReference type="GO" id="GO:0005829">
    <property type="term" value="C:cytosol"/>
    <property type="evidence" value="ECO:0007669"/>
    <property type="project" value="TreeGrafter"/>
</dbReference>
<evidence type="ECO:0000313" key="13">
    <source>
        <dbReference type="EMBL" id="PSF05831.1"/>
    </source>
</evidence>
<feature type="binding site" evidence="11">
    <location>
        <begin position="14"/>
        <end position="19"/>
    </location>
    <ligand>
        <name>ATP</name>
        <dbReference type="ChEBI" id="CHEBI:30616"/>
    </ligand>
</feature>
<evidence type="ECO:0000256" key="2">
    <source>
        <dbReference type="ARBA" id="ARBA00006997"/>
    </source>
</evidence>
<dbReference type="InterPro" id="IPR023000">
    <property type="entry name" value="Shikimate_kinase_CS"/>
</dbReference>
<dbReference type="CDD" id="cd00464">
    <property type="entry name" value="SK"/>
    <property type="match status" value="1"/>
</dbReference>
<keyword evidence="6 11" id="KW-0547">Nucleotide-binding</keyword>
<dbReference type="Pfam" id="PF01202">
    <property type="entry name" value="SKI"/>
    <property type="match status" value="1"/>
</dbReference>
<comment type="cofactor">
    <cofactor evidence="11">
        <name>Mg(2+)</name>
        <dbReference type="ChEBI" id="CHEBI:18420"/>
    </cofactor>
    <text evidence="11">Binds 1 Mg(2+) ion per subunit.</text>
</comment>
<dbReference type="GO" id="GO:0009073">
    <property type="term" value="P:aromatic amino acid family biosynthetic process"/>
    <property type="evidence" value="ECO:0007669"/>
    <property type="project" value="UniProtKB-KW"/>
</dbReference>
<evidence type="ECO:0000256" key="3">
    <source>
        <dbReference type="ARBA" id="ARBA00012154"/>
    </source>
</evidence>
<keyword evidence="7 11" id="KW-0418">Kinase</keyword>
<dbReference type="PRINTS" id="PR01100">
    <property type="entry name" value="SHIKIMTKNASE"/>
</dbReference>
<feature type="binding site" evidence="11">
    <location>
        <position position="36"/>
    </location>
    <ligand>
        <name>substrate</name>
    </ligand>
</feature>
<dbReference type="GO" id="GO:0000287">
    <property type="term" value="F:magnesium ion binding"/>
    <property type="evidence" value="ECO:0007669"/>
    <property type="project" value="UniProtKB-UniRule"/>
</dbReference>
<evidence type="ECO:0000313" key="14">
    <source>
        <dbReference type="Proteomes" id="UP000239866"/>
    </source>
</evidence>
<evidence type="ECO:0000256" key="10">
    <source>
        <dbReference type="ARBA" id="ARBA00048567"/>
    </source>
</evidence>
<keyword evidence="4 11" id="KW-0028">Amino-acid biosynthesis</keyword>
<dbReference type="SUPFAM" id="SSF52540">
    <property type="entry name" value="P-loop containing nucleoside triphosphate hydrolases"/>
    <property type="match status" value="1"/>
</dbReference>
<keyword evidence="11" id="KW-0460">Magnesium</keyword>
<feature type="compositionally biased region" description="Basic residues" evidence="12">
    <location>
        <begin position="173"/>
        <end position="182"/>
    </location>
</feature>
<feature type="binding site" evidence="11">
    <location>
        <position position="18"/>
    </location>
    <ligand>
        <name>Mg(2+)</name>
        <dbReference type="ChEBI" id="CHEBI:18420"/>
    </ligand>
</feature>
<dbReference type="InterPro" id="IPR000623">
    <property type="entry name" value="Shikimate_kinase/TSH1"/>
</dbReference>
<keyword evidence="5 11" id="KW-0808">Transferase</keyword>
<keyword evidence="11" id="KW-0963">Cytoplasm</keyword>
<comment type="catalytic activity">
    <reaction evidence="10 11">
        <text>shikimate + ATP = 3-phosphoshikimate + ADP + H(+)</text>
        <dbReference type="Rhea" id="RHEA:13121"/>
        <dbReference type="ChEBI" id="CHEBI:15378"/>
        <dbReference type="ChEBI" id="CHEBI:30616"/>
        <dbReference type="ChEBI" id="CHEBI:36208"/>
        <dbReference type="ChEBI" id="CHEBI:145989"/>
        <dbReference type="ChEBI" id="CHEBI:456216"/>
        <dbReference type="EC" id="2.7.1.71"/>
    </reaction>
</comment>
<organism evidence="13 14">
    <name type="scientific">Marinobacter fuscus</name>
    <dbReference type="NCBI Taxonomy" id="2109942"/>
    <lineage>
        <taxon>Bacteria</taxon>
        <taxon>Pseudomonadati</taxon>
        <taxon>Pseudomonadota</taxon>
        <taxon>Gammaproteobacteria</taxon>
        <taxon>Pseudomonadales</taxon>
        <taxon>Marinobacteraceae</taxon>
        <taxon>Marinobacter</taxon>
    </lineage>
</organism>
<dbReference type="OrthoDB" id="9800332at2"/>
<keyword evidence="8 11" id="KW-0067">ATP-binding</keyword>
<gene>
    <name evidence="11" type="primary">aroK</name>
    <name evidence="13" type="ORF">C7H09_12760</name>
</gene>
<protein>
    <recommendedName>
        <fullName evidence="3 11">Shikimate kinase</fullName>
        <shortName evidence="11">SK</shortName>
        <ecNumber evidence="3 11">2.7.1.71</ecNumber>
    </recommendedName>
</protein>
<evidence type="ECO:0000256" key="1">
    <source>
        <dbReference type="ARBA" id="ARBA00004842"/>
    </source>
</evidence>
<dbReference type="RefSeq" id="WP_106763251.1">
    <property type="nucleotide sequence ID" value="NZ_PXNP01000096.1"/>
</dbReference>
<dbReference type="UniPathway" id="UPA00053">
    <property type="reaction ID" value="UER00088"/>
</dbReference>
<dbReference type="Gene3D" id="3.40.50.300">
    <property type="entry name" value="P-loop containing nucleotide triphosphate hydrolases"/>
    <property type="match status" value="1"/>
</dbReference>
<dbReference type="Proteomes" id="UP000239866">
    <property type="component" value="Unassembled WGS sequence"/>
</dbReference>
<comment type="caution">
    <text evidence="11">Lacks conserved residue(s) required for the propagation of feature annotation.</text>
</comment>
<feature type="region of interest" description="Disordered" evidence="12">
    <location>
        <begin position="166"/>
        <end position="196"/>
    </location>
</feature>
<dbReference type="GO" id="GO:0004765">
    <property type="term" value="F:shikimate kinase activity"/>
    <property type="evidence" value="ECO:0007669"/>
    <property type="project" value="UniProtKB-UniRule"/>
</dbReference>
<reference evidence="13 14" key="1">
    <citation type="submission" date="2018-03" db="EMBL/GenBank/DDBJ databases">
        <title>Marinobacter brunus sp. nov., a marine bacterium of Gamma-proteobacteria isolated from the surface seawater of the South China Sea.</title>
        <authorList>
            <person name="Cheng H."/>
            <person name="Wu Y.-H."/>
            <person name="Xamxidin M."/>
            <person name="Xu X.-W."/>
        </authorList>
    </citation>
    <scope>NUCLEOTIDE SEQUENCE [LARGE SCALE GENOMIC DNA]</scope>
    <source>
        <strain evidence="13 14">NH169-3</strain>
    </source>
</reference>
<dbReference type="HAMAP" id="MF_00109">
    <property type="entry name" value="Shikimate_kinase"/>
    <property type="match status" value="1"/>
</dbReference>
<evidence type="ECO:0000256" key="8">
    <source>
        <dbReference type="ARBA" id="ARBA00022840"/>
    </source>
</evidence>
<feature type="binding site" evidence="11">
    <location>
        <position position="60"/>
    </location>
    <ligand>
        <name>substrate</name>
    </ligand>
</feature>
<evidence type="ECO:0000256" key="7">
    <source>
        <dbReference type="ARBA" id="ARBA00022777"/>
    </source>
</evidence>
<keyword evidence="9 11" id="KW-0057">Aromatic amino acid biosynthesis</keyword>
<evidence type="ECO:0000256" key="12">
    <source>
        <dbReference type="SAM" id="MobiDB-lite"/>
    </source>
</evidence>
<dbReference type="PROSITE" id="PS01128">
    <property type="entry name" value="SHIKIMATE_KINASE"/>
    <property type="match status" value="1"/>
</dbReference>
<feature type="binding site" evidence="11">
    <location>
        <position position="139"/>
    </location>
    <ligand>
        <name>substrate</name>
    </ligand>
</feature>
<comment type="pathway">
    <text evidence="1 11">Metabolic intermediate biosynthesis; chorismate biosynthesis; chorismate from D-erythrose 4-phosphate and phosphoenolpyruvate: step 5/7.</text>
</comment>
<evidence type="ECO:0000256" key="5">
    <source>
        <dbReference type="ARBA" id="ARBA00022679"/>
    </source>
</evidence>
<evidence type="ECO:0000256" key="4">
    <source>
        <dbReference type="ARBA" id="ARBA00022605"/>
    </source>
</evidence>
<comment type="function">
    <text evidence="11">Catalyzes the specific phosphorylation of the 3-hydroxyl group of shikimic acid using ATP as a cosubstrate.</text>
</comment>
<dbReference type="InterPro" id="IPR031322">
    <property type="entry name" value="Shikimate/glucono_kinase"/>
</dbReference>
<evidence type="ECO:0000256" key="11">
    <source>
        <dbReference type="HAMAP-Rule" id="MF_00109"/>
    </source>
</evidence>
<dbReference type="InterPro" id="IPR027417">
    <property type="entry name" value="P-loop_NTPase"/>
</dbReference>
<evidence type="ECO:0000256" key="9">
    <source>
        <dbReference type="ARBA" id="ARBA00023141"/>
    </source>
</evidence>
<feature type="binding site" evidence="11">
    <location>
        <position position="82"/>
    </location>
    <ligand>
        <name>substrate</name>
    </ligand>
</feature>
<dbReference type="GO" id="GO:0005524">
    <property type="term" value="F:ATP binding"/>
    <property type="evidence" value="ECO:0007669"/>
    <property type="project" value="UniProtKB-UniRule"/>
</dbReference>
<dbReference type="EC" id="2.7.1.71" evidence="3 11"/>
<dbReference type="GO" id="GO:0008652">
    <property type="term" value="P:amino acid biosynthetic process"/>
    <property type="evidence" value="ECO:0007669"/>
    <property type="project" value="UniProtKB-KW"/>
</dbReference>
<evidence type="ECO:0000256" key="6">
    <source>
        <dbReference type="ARBA" id="ARBA00022741"/>
    </source>
</evidence>
<name>A0A2T1K6Q7_9GAMM</name>
<feature type="binding site" evidence="11">
    <location>
        <position position="120"/>
    </location>
    <ligand>
        <name>ATP</name>
        <dbReference type="ChEBI" id="CHEBI:30616"/>
    </ligand>
</feature>
<comment type="caution">
    <text evidence="13">The sequence shown here is derived from an EMBL/GenBank/DDBJ whole genome shotgun (WGS) entry which is preliminary data.</text>
</comment>
<dbReference type="PANTHER" id="PTHR21087">
    <property type="entry name" value="SHIKIMATE KINASE"/>
    <property type="match status" value="1"/>
</dbReference>
<comment type="similarity">
    <text evidence="2 11">Belongs to the shikimate kinase family.</text>
</comment>
<dbReference type="NCBIfam" id="NF003456">
    <property type="entry name" value="PRK05057.1"/>
    <property type="match status" value="1"/>
</dbReference>
<sequence>MSLPKRVVLVGPMGAGKTTIGRLLAKELGYRFMDTDRIIEERCGANIPWIFDVEGEDGFRQRETAMLEELSSEAETVLATGGGAVMRPENRPLLRKDSIIVYLRTSIEQQVERTRKDRNRPLLQSEDPEAVLRTLFALRDPIYTELADIIMYTDRKSPRLVVRQLANRINPKTPRHKRQRRKEGREHAQGASRAQG</sequence>
<comment type="subunit">
    <text evidence="11">Monomer.</text>
</comment>
<keyword evidence="14" id="KW-1185">Reference proteome</keyword>
<accession>A0A2T1K6Q7</accession>
<dbReference type="AlphaFoldDB" id="A0A2T1K6Q7"/>
<dbReference type="GO" id="GO:0009423">
    <property type="term" value="P:chorismate biosynthetic process"/>
    <property type="evidence" value="ECO:0007669"/>
    <property type="project" value="UniProtKB-UniRule"/>
</dbReference>
<proteinExistence type="inferred from homology"/>